<feature type="transmembrane region" description="Helical" evidence="6">
    <location>
        <begin position="375"/>
        <end position="396"/>
    </location>
</feature>
<dbReference type="GO" id="GO:0022857">
    <property type="term" value="F:transmembrane transporter activity"/>
    <property type="evidence" value="ECO:0007669"/>
    <property type="project" value="InterPro"/>
</dbReference>
<dbReference type="PRINTS" id="PR01035">
    <property type="entry name" value="TCRTETA"/>
</dbReference>
<keyword evidence="5 6" id="KW-0472">Membrane</keyword>
<accession>A0A431VB30</accession>
<evidence type="ECO:0000313" key="9">
    <source>
        <dbReference type="Proteomes" id="UP000277007"/>
    </source>
</evidence>
<dbReference type="InterPro" id="IPR020846">
    <property type="entry name" value="MFS_dom"/>
</dbReference>
<gene>
    <name evidence="8" type="ORF">EJ903_23695</name>
</gene>
<evidence type="ECO:0000256" key="4">
    <source>
        <dbReference type="ARBA" id="ARBA00022989"/>
    </source>
</evidence>
<sequence length="406" mass="42664">MIGLNKLGRHRMLRSDMLPVLLVVFIAQVGFGLVMPLLPFYSQRFGASPLAVVALFSAFSLTQMVTAPLWGRVSDRYGRKPVLCWSMMVSVGAYLWMSQADSLLALFLCRSVQGASSANMAVAQAYIADRTDPEERSKSMAAMGVVSGVSFALGPLLGGLLAELSDTPPGAHPFVAAGALCAVAFLVVALFAREPAVSRDQRQRRGVSLQQFPGLLAQPRLRVLTGLFFATTLIFSGVNATVALWAQEYFAWGPHEVGLLMTTVGTVMVAVQLLGVGRIVRRFGDAGALVAGVAVIICGLLAMAIPGCGSLGVVANSLLAIGFGLTQPTIAALVSREGREGEVGSLLGVNQSMGSLGRLLGPMLAGGLFTLGGSVLVYALGALVMIGPLWATVWFARRTPVLRRSG</sequence>
<protein>
    <submittedName>
        <fullName evidence="8">MFS transporter</fullName>
    </submittedName>
</protein>
<dbReference type="EMBL" id="RXMA01000038">
    <property type="protein sequence ID" value="RTR14605.1"/>
    <property type="molecule type" value="Genomic_DNA"/>
</dbReference>
<dbReference type="InterPro" id="IPR011701">
    <property type="entry name" value="MFS"/>
</dbReference>
<dbReference type="Proteomes" id="UP000277007">
    <property type="component" value="Unassembled WGS sequence"/>
</dbReference>
<evidence type="ECO:0000256" key="3">
    <source>
        <dbReference type="ARBA" id="ARBA00022692"/>
    </source>
</evidence>
<proteinExistence type="predicted"/>
<evidence type="ECO:0000313" key="8">
    <source>
        <dbReference type="EMBL" id="RTR14605.1"/>
    </source>
</evidence>
<keyword evidence="9" id="KW-1185">Reference proteome</keyword>
<keyword evidence="2" id="KW-0813">Transport</keyword>
<feature type="transmembrane region" description="Helical" evidence="6">
    <location>
        <begin position="82"/>
        <end position="97"/>
    </location>
</feature>
<dbReference type="GO" id="GO:0016020">
    <property type="term" value="C:membrane"/>
    <property type="evidence" value="ECO:0007669"/>
    <property type="project" value="UniProtKB-SubCell"/>
</dbReference>
<name>A0A431VB30_9PROT</name>
<evidence type="ECO:0000259" key="7">
    <source>
        <dbReference type="PROSITE" id="PS50850"/>
    </source>
</evidence>
<organism evidence="8 9">
    <name type="scientific">Azospirillum griseum</name>
    <dbReference type="NCBI Taxonomy" id="2496639"/>
    <lineage>
        <taxon>Bacteria</taxon>
        <taxon>Pseudomonadati</taxon>
        <taxon>Pseudomonadota</taxon>
        <taxon>Alphaproteobacteria</taxon>
        <taxon>Rhodospirillales</taxon>
        <taxon>Azospirillaceae</taxon>
        <taxon>Azospirillum</taxon>
    </lineage>
</organism>
<dbReference type="CDD" id="cd17330">
    <property type="entry name" value="MFS_SLC46_TetA_like"/>
    <property type="match status" value="1"/>
</dbReference>
<keyword evidence="3 6" id="KW-0812">Transmembrane</keyword>
<comment type="subcellular location">
    <subcellularLocation>
        <location evidence="1">Membrane</location>
        <topology evidence="1">Multi-pass membrane protein</topology>
    </subcellularLocation>
</comment>
<feature type="transmembrane region" description="Helical" evidence="6">
    <location>
        <begin position="257"/>
        <end position="276"/>
    </location>
</feature>
<dbReference type="InterPro" id="IPR001958">
    <property type="entry name" value="Tet-R_TetA/multi-R_MdtG-like"/>
</dbReference>
<dbReference type="PANTHER" id="PTHR23504:SF15">
    <property type="entry name" value="MAJOR FACILITATOR SUPERFAMILY (MFS) PROFILE DOMAIN-CONTAINING PROTEIN"/>
    <property type="match status" value="1"/>
</dbReference>
<feature type="transmembrane region" description="Helical" evidence="6">
    <location>
        <begin position="174"/>
        <end position="192"/>
    </location>
</feature>
<comment type="caution">
    <text evidence="8">The sequence shown here is derived from an EMBL/GenBank/DDBJ whole genome shotgun (WGS) entry which is preliminary data.</text>
</comment>
<evidence type="ECO:0000256" key="2">
    <source>
        <dbReference type="ARBA" id="ARBA00022448"/>
    </source>
</evidence>
<feature type="transmembrane region" description="Helical" evidence="6">
    <location>
        <begin position="20"/>
        <end position="41"/>
    </location>
</feature>
<dbReference type="PROSITE" id="PS50850">
    <property type="entry name" value="MFS"/>
    <property type="match status" value="1"/>
</dbReference>
<evidence type="ECO:0000256" key="5">
    <source>
        <dbReference type="ARBA" id="ARBA00023136"/>
    </source>
</evidence>
<dbReference type="PANTHER" id="PTHR23504">
    <property type="entry name" value="MAJOR FACILITATOR SUPERFAMILY DOMAIN-CONTAINING PROTEIN 10"/>
    <property type="match status" value="1"/>
</dbReference>
<feature type="transmembrane region" description="Helical" evidence="6">
    <location>
        <begin position="223"/>
        <end position="245"/>
    </location>
</feature>
<evidence type="ECO:0000256" key="6">
    <source>
        <dbReference type="SAM" id="Phobius"/>
    </source>
</evidence>
<feature type="transmembrane region" description="Helical" evidence="6">
    <location>
        <begin position="288"/>
        <end position="307"/>
    </location>
</feature>
<dbReference type="AlphaFoldDB" id="A0A431VB30"/>
<feature type="domain" description="Major facilitator superfamily (MFS) profile" evidence="7">
    <location>
        <begin position="16"/>
        <end position="399"/>
    </location>
</feature>
<reference evidence="8 9" key="1">
    <citation type="submission" date="2018-12" db="EMBL/GenBank/DDBJ databases">
        <authorList>
            <person name="Yang Y."/>
        </authorList>
    </citation>
    <scope>NUCLEOTIDE SEQUENCE [LARGE SCALE GENOMIC DNA]</scope>
    <source>
        <strain evidence="8 9">L-25-5w-1</strain>
    </source>
</reference>
<evidence type="ECO:0000256" key="1">
    <source>
        <dbReference type="ARBA" id="ARBA00004141"/>
    </source>
</evidence>
<dbReference type="InterPro" id="IPR036259">
    <property type="entry name" value="MFS_trans_sf"/>
</dbReference>
<feature type="transmembrane region" description="Helical" evidence="6">
    <location>
        <begin position="47"/>
        <end position="70"/>
    </location>
</feature>
<keyword evidence="4 6" id="KW-1133">Transmembrane helix</keyword>
<dbReference type="Gene3D" id="1.20.1250.20">
    <property type="entry name" value="MFS general substrate transporter like domains"/>
    <property type="match status" value="1"/>
</dbReference>
<dbReference type="SUPFAM" id="SSF103473">
    <property type="entry name" value="MFS general substrate transporter"/>
    <property type="match status" value="1"/>
</dbReference>
<dbReference type="Pfam" id="PF07690">
    <property type="entry name" value="MFS_1"/>
    <property type="match status" value="1"/>
</dbReference>